<keyword evidence="4" id="KW-0233">DNA recombination</keyword>
<proteinExistence type="inferred from homology"/>
<dbReference type="SUPFAM" id="SSF57863">
    <property type="entry name" value="ArfGap/RecO-like zinc finger"/>
    <property type="match status" value="1"/>
</dbReference>
<dbReference type="SUPFAM" id="SSF50249">
    <property type="entry name" value="Nucleic acid-binding proteins"/>
    <property type="match status" value="1"/>
</dbReference>
<dbReference type="InterPro" id="IPR042242">
    <property type="entry name" value="RecO_C"/>
</dbReference>
<dbReference type="GO" id="GO:0043590">
    <property type="term" value="C:bacterial nucleoid"/>
    <property type="evidence" value="ECO:0007669"/>
    <property type="project" value="TreeGrafter"/>
</dbReference>
<reference evidence="8 9" key="1">
    <citation type="journal article" date="2016" name="Nat. Commun.">
        <title>Thousands of microbial genomes shed light on interconnected biogeochemical processes in an aquifer system.</title>
        <authorList>
            <person name="Anantharaman K."/>
            <person name="Brown C.T."/>
            <person name="Hug L.A."/>
            <person name="Sharon I."/>
            <person name="Castelle C.J."/>
            <person name="Probst A.J."/>
            <person name="Thomas B.C."/>
            <person name="Singh A."/>
            <person name="Wilkins M.J."/>
            <person name="Karaoz U."/>
            <person name="Brodie E.L."/>
            <person name="Williams K.H."/>
            <person name="Hubbard S.S."/>
            <person name="Banfield J.F."/>
        </authorList>
    </citation>
    <scope>NUCLEOTIDE SEQUENCE [LARGE SCALE GENOMIC DNA]</scope>
</reference>
<feature type="domain" description="DNA replication/recombination mediator RecO N-terminal" evidence="7">
    <location>
        <begin position="9"/>
        <end position="77"/>
    </location>
</feature>
<dbReference type="Gene3D" id="2.40.50.140">
    <property type="entry name" value="Nucleic acid-binding proteins"/>
    <property type="match status" value="1"/>
</dbReference>
<keyword evidence="3" id="KW-0227">DNA damage</keyword>
<gene>
    <name evidence="8" type="ORF">A2538_00465</name>
</gene>
<dbReference type="GO" id="GO:0006302">
    <property type="term" value="P:double-strand break repair"/>
    <property type="evidence" value="ECO:0007669"/>
    <property type="project" value="TreeGrafter"/>
</dbReference>
<dbReference type="AlphaFoldDB" id="A0A1F6PCG3"/>
<dbReference type="InterPro" id="IPR022572">
    <property type="entry name" value="DNA_rep/recomb_RecO_N"/>
</dbReference>
<comment type="caution">
    <text evidence="8">The sequence shown here is derived from an EMBL/GenBank/DDBJ whole genome shotgun (WGS) entry which is preliminary data.</text>
</comment>
<evidence type="ECO:0000259" key="7">
    <source>
        <dbReference type="Pfam" id="PF11967"/>
    </source>
</evidence>
<dbReference type="PANTHER" id="PTHR33991:SF1">
    <property type="entry name" value="DNA REPAIR PROTEIN RECO"/>
    <property type="match status" value="1"/>
</dbReference>
<evidence type="ECO:0000256" key="3">
    <source>
        <dbReference type="ARBA" id="ARBA00022763"/>
    </source>
</evidence>
<dbReference type="STRING" id="1798709.A2538_00465"/>
<keyword evidence="5" id="KW-0234">DNA repair</keyword>
<dbReference type="InterPro" id="IPR003717">
    <property type="entry name" value="RecO"/>
</dbReference>
<dbReference type="InterPro" id="IPR037278">
    <property type="entry name" value="ARFGAP/RecO"/>
</dbReference>
<comment type="similarity">
    <text evidence="1">Belongs to the RecO family.</text>
</comment>
<evidence type="ECO:0000313" key="9">
    <source>
        <dbReference type="Proteomes" id="UP000178254"/>
    </source>
</evidence>
<evidence type="ECO:0000256" key="6">
    <source>
        <dbReference type="ARBA" id="ARBA00033409"/>
    </source>
</evidence>
<name>A0A1F6PCG3_9BACT</name>
<sequence length="182" mass="21017">MTKNYMLSIVLSRRDIREFDQIVAFYSLEYGRVDVLARGLKKILSKNSAYLLPGNIVEAEIIVGKENFTLGAVEPVESWSDLWKNFSSQLFLQWSLNFATVLLHKQEPDAQIFKLFYRWLKFLNETGTPSVALADHFVKRLLACLGFDPEQDKKINDHKSLYNFAVYHTEKHLGDWGTLSVP</sequence>
<accession>A0A1F6PCG3</accession>
<dbReference type="NCBIfam" id="TIGR00613">
    <property type="entry name" value="reco"/>
    <property type="match status" value="1"/>
</dbReference>
<protein>
    <recommendedName>
        <fullName evidence="2">DNA repair protein RecO</fullName>
    </recommendedName>
    <alternativeName>
        <fullName evidence="6">Recombination protein O</fullName>
    </alternativeName>
</protein>
<dbReference type="EMBL" id="MFRE01000023">
    <property type="protein sequence ID" value="OGH93663.1"/>
    <property type="molecule type" value="Genomic_DNA"/>
</dbReference>
<evidence type="ECO:0000256" key="5">
    <source>
        <dbReference type="ARBA" id="ARBA00023204"/>
    </source>
</evidence>
<dbReference type="Pfam" id="PF02565">
    <property type="entry name" value="RecO_C"/>
    <property type="match status" value="1"/>
</dbReference>
<dbReference type="Gene3D" id="1.20.1440.120">
    <property type="entry name" value="Recombination protein O, C-terminal domain"/>
    <property type="match status" value="1"/>
</dbReference>
<evidence type="ECO:0000256" key="1">
    <source>
        <dbReference type="ARBA" id="ARBA00007452"/>
    </source>
</evidence>
<dbReference type="Proteomes" id="UP000178254">
    <property type="component" value="Unassembled WGS sequence"/>
</dbReference>
<organism evidence="8 9">
    <name type="scientific">Candidatus Magasanikbacteria bacterium RIFOXYD2_FULL_41_14</name>
    <dbReference type="NCBI Taxonomy" id="1798709"/>
    <lineage>
        <taxon>Bacteria</taxon>
        <taxon>Candidatus Magasanikiibacteriota</taxon>
    </lineage>
</organism>
<dbReference type="Pfam" id="PF11967">
    <property type="entry name" value="RecO_N"/>
    <property type="match status" value="1"/>
</dbReference>
<dbReference type="PANTHER" id="PTHR33991">
    <property type="entry name" value="DNA REPAIR PROTEIN RECO"/>
    <property type="match status" value="1"/>
</dbReference>
<evidence type="ECO:0000256" key="2">
    <source>
        <dbReference type="ARBA" id="ARBA00021310"/>
    </source>
</evidence>
<dbReference type="InterPro" id="IPR012340">
    <property type="entry name" value="NA-bd_OB-fold"/>
</dbReference>
<evidence type="ECO:0000313" key="8">
    <source>
        <dbReference type="EMBL" id="OGH93663.1"/>
    </source>
</evidence>
<dbReference type="GO" id="GO:0006310">
    <property type="term" value="P:DNA recombination"/>
    <property type="evidence" value="ECO:0007669"/>
    <property type="project" value="UniProtKB-KW"/>
</dbReference>
<evidence type="ECO:0000256" key="4">
    <source>
        <dbReference type="ARBA" id="ARBA00023172"/>
    </source>
</evidence>